<evidence type="ECO:0000256" key="2">
    <source>
        <dbReference type="ARBA" id="ARBA00022527"/>
    </source>
</evidence>
<dbReference type="PANTHER" id="PTHR24346">
    <property type="entry name" value="MAP/MICROTUBULE AFFINITY-REGULATING KINASE"/>
    <property type="match status" value="1"/>
</dbReference>
<feature type="compositionally biased region" description="Polar residues" evidence="8">
    <location>
        <begin position="40"/>
        <end position="52"/>
    </location>
</feature>
<evidence type="ECO:0000256" key="8">
    <source>
        <dbReference type="SAM" id="MobiDB-lite"/>
    </source>
</evidence>
<evidence type="ECO:0000313" key="10">
    <source>
        <dbReference type="EMBL" id="KAL0075798.1"/>
    </source>
</evidence>
<evidence type="ECO:0000259" key="9">
    <source>
        <dbReference type="PROSITE" id="PS50011"/>
    </source>
</evidence>
<dbReference type="InterPro" id="IPR008271">
    <property type="entry name" value="Ser/Thr_kinase_AS"/>
</dbReference>
<name>A0ABR3AJ19_PHYBL</name>
<dbReference type="Pfam" id="PF00069">
    <property type="entry name" value="Pkinase"/>
    <property type="match status" value="1"/>
</dbReference>
<keyword evidence="11" id="KW-1185">Reference proteome</keyword>
<comment type="similarity">
    <text evidence="1">Belongs to the protein kinase superfamily. CAMK Ser/Thr protein kinase family. NIM1 subfamily.</text>
</comment>
<feature type="region of interest" description="Disordered" evidence="8">
    <location>
        <begin position="801"/>
        <end position="826"/>
    </location>
</feature>
<evidence type="ECO:0000256" key="5">
    <source>
        <dbReference type="ARBA" id="ARBA00022777"/>
    </source>
</evidence>
<organism evidence="10 11">
    <name type="scientific">Phycomyces blakesleeanus</name>
    <dbReference type="NCBI Taxonomy" id="4837"/>
    <lineage>
        <taxon>Eukaryota</taxon>
        <taxon>Fungi</taxon>
        <taxon>Fungi incertae sedis</taxon>
        <taxon>Mucoromycota</taxon>
        <taxon>Mucoromycotina</taxon>
        <taxon>Mucoromycetes</taxon>
        <taxon>Mucorales</taxon>
        <taxon>Phycomycetaceae</taxon>
        <taxon>Phycomyces</taxon>
    </lineage>
</organism>
<gene>
    <name evidence="10" type="ORF">J3Q64DRAFT_1685256</name>
</gene>
<dbReference type="InterPro" id="IPR011009">
    <property type="entry name" value="Kinase-like_dom_sf"/>
</dbReference>
<evidence type="ECO:0000256" key="7">
    <source>
        <dbReference type="PROSITE-ProRule" id="PRU10141"/>
    </source>
</evidence>
<feature type="compositionally biased region" description="Low complexity" evidence="8">
    <location>
        <begin position="576"/>
        <end position="593"/>
    </location>
</feature>
<dbReference type="InterPro" id="IPR000719">
    <property type="entry name" value="Prot_kinase_dom"/>
</dbReference>
<keyword evidence="2" id="KW-0723">Serine/threonine-protein kinase</keyword>
<feature type="compositionally biased region" description="Low complexity" evidence="8">
    <location>
        <begin position="492"/>
        <end position="506"/>
    </location>
</feature>
<feature type="domain" description="Protein kinase" evidence="9">
    <location>
        <begin position="83"/>
        <end position="353"/>
    </location>
</feature>
<keyword evidence="3" id="KW-0808">Transferase</keyword>
<evidence type="ECO:0000256" key="1">
    <source>
        <dbReference type="ARBA" id="ARBA00010791"/>
    </source>
</evidence>
<dbReference type="PROSITE" id="PS00108">
    <property type="entry name" value="PROTEIN_KINASE_ST"/>
    <property type="match status" value="1"/>
</dbReference>
<dbReference type="SMART" id="SM00220">
    <property type="entry name" value="S_TKc"/>
    <property type="match status" value="1"/>
</dbReference>
<evidence type="ECO:0000313" key="11">
    <source>
        <dbReference type="Proteomes" id="UP001448207"/>
    </source>
</evidence>
<dbReference type="PANTHER" id="PTHR24346:SF82">
    <property type="entry name" value="KP78A-RELATED"/>
    <property type="match status" value="1"/>
</dbReference>
<accession>A0ABR3AJ19</accession>
<keyword evidence="4 7" id="KW-0547">Nucleotide-binding</keyword>
<evidence type="ECO:0000256" key="3">
    <source>
        <dbReference type="ARBA" id="ARBA00022679"/>
    </source>
</evidence>
<feature type="compositionally biased region" description="Low complexity" evidence="8">
    <location>
        <begin position="813"/>
        <end position="826"/>
    </location>
</feature>
<feature type="region of interest" description="Disordered" evidence="8">
    <location>
        <begin position="487"/>
        <end position="701"/>
    </location>
</feature>
<dbReference type="Proteomes" id="UP001448207">
    <property type="component" value="Unassembled WGS sequence"/>
</dbReference>
<proteinExistence type="inferred from homology"/>
<reference evidence="10 11" key="1">
    <citation type="submission" date="2024-04" db="EMBL/GenBank/DDBJ databases">
        <title>Symmetric and asymmetric DNA N6-adenine methylation regulates different biological responses in Mucorales.</title>
        <authorList>
            <consortium name="Lawrence Berkeley National Laboratory"/>
            <person name="Lax C."/>
            <person name="Mondo S.J."/>
            <person name="Osorio-Concepcion M."/>
            <person name="Muszewska A."/>
            <person name="Corrochano-Luque M."/>
            <person name="Gutierrez G."/>
            <person name="Riley R."/>
            <person name="Lipzen A."/>
            <person name="Guo J."/>
            <person name="Hundley H."/>
            <person name="Amirebrahimi M."/>
            <person name="Ng V."/>
            <person name="Lorenzo-Gutierrez D."/>
            <person name="Binder U."/>
            <person name="Yang J."/>
            <person name="Song Y."/>
            <person name="Canovas D."/>
            <person name="Navarro E."/>
            <person name="Freitag M."/>
            <person name="Gabaldon T."/>
            <person name="Grigoriev I.V."/>
            <person name="Corrochano L.M."/>
            <person name="Nicolas F.E."/>
            <person name="Garre V."/>
        </authorList>
    </citation>
    <scope>NUCLEOTIDE SEQUENCE [LARGE SCALE GENOMIC DNA]</scope>
    <source>
        <strain evidence="10 11">L51</strain>
    </source>
</reference>
<feature type="compositionally biased region" description="Polar residues" evidence="8">
    <location>
        <begin position="672"/>
        <end position="684"/>
    </location>
</feature>
<dbReference type="EMBL" id="JBCLYO010000034">
    <property type="protein sequence ID" value="KAL0075798.1"/>
    <property type="molecule type" value="Genomic_DNA"/>
</dbReference>
<dbReference type="SUPFAM" id="SSF56112">
    <property type="entry name" value="Protein kinase-like (PK-like)"/>
    <property type="match status" value="1"/>
</dbReference>
<feature type="compositionally biased region" description="Low complexity" evidence="8">
    <location>
        <begin position="624"/>
        <end position="644"/>
    </location>
</feature>
<sequence>MPPSNPNINTVPSTTNAPETASRRSLSRSEERRSIRRQGSAHSTAPSQVNRSDSTRKSQDNNGNSVSRKSSERRAVMRIQNYVIYRKTIGAGSMGKVKLAECLTDTIKQKYAVKIMPKIDLTSPAVIGARVKDPKDTPKEREQRTVREMAIMHLLRHPNICQLKEWVSEGDQYYMFLEYVDGGQLLDYIINHGKLREKQARKFSRQIISALDYCHRNSIVHRDLKIENILITRDEDIKIIDFGLSNLYSPSSQLSTFCGSLYFAAPELLQARQYTGPEVDVWSFGVVLYVLVCGRVPFDDTSLPALHAKIKSGIVDDYPDHLSKECVDLLSSLLVVDPKKRATLSTIRAHPWMNKGYDEPTSNHLPHRLPLKTIDMEIVQGMHGFGLGDPNDIRSKLERYISLSEYQQAATKIDQNYQKQAASQNEAIRPIWRRSLISKKKRPSQDDPQSLPAMYDPLVSIYYLVKERKEFEEMAAKLAIQQQRQQEFPTFSSSSLSRSSSSLQSKSRYELPGLMRRKSERTPATNRLSMVDDSLRPQGTGNHRPLTRSRSERTSAALKENATRLFGSVRSSSRNTTATTVSRPTSVTVPASTQVPVPVPVKSLTTTTTTTRTRTAENIPSQAPPSATLSPFSSLSTPSSKKPSQFWWKSDNAGPQRSSWRRLSVSRHGSSRRSLSDQTESSGTPSDKPPVPPLPKIHTSQSAEIVKENTISTGLKYSSNTSSTNTSFERSSHPKSIFNFNRKHLFRLSPQQLMEDLANILMSMNVRTQPIKAEPFSLSCQCDYPEWQKFVRCPSPDSGTGSLGSRFDESSSSDHNNNQNNQNNSQIPIALSPLELNVDHSYRKETLKFTVMIYQARWAGGRLGIKVKEAEVQSSKSVIYQNIYHSILYELEKTTLARHTSTS</sequence>
<dbReference type="PROSITE" id="PS00107">
    <property type="entry name" value="PROTEIN_KINASE_ATP"/>
    <property type="match status" value="1"/>
</dbReference>
<keyword evidence="6 7" id="KW-0067">ATP-binding</keyword>
<dbReference type="PROSITE" id="PS50011">
    <property type="entry name" value="PROTEIN_KINASE_DOM"/>
    <property type="match status" value="1"/>
</dbReference>
<dbReference type="Gene3D" id="1.10.510.10">
    <property type="entry name" value="Transferase(Phosphotransferase) domain 1"/>
    <property type="match status" value="1"/>
</dbReference>
<protein>
    <submittedName>
        <fullName evidence="10">Kinase-like domain-containing protein</fullName>
    </submittedName>
</protein>
<evidence type="ECO:0000256" key="6">
    <source>
        <dbReference type="ARBA" id="ARBA00022840"/>
    </source>
</evidence>
<dbReference type="InterPro" id="IPR017441">
    <property type="entry name" value="Protein_kinase_ATP_BS"/>
</dbReference>
<feature type="compositionally biased region" description="Polar residues" evidence="8">
    <location>
        <begin position="1"/>
        <end position="19"/>
    </location>
</feature>
<comment type="caution">
    <text evidence="10">The sequence shown here is derived from an EMBL/GenBank/DDBJ whole genome shotgun (WGS) entry which is preliminary data.</text>
</comment>
<evidence type="ECO:0000256" key="4">
    <source>
        <dbReference type="ARBA" id="ARBA00022741"/>
    </source>
</evidence>
<feature type="binding site" evidence="7">
    <location>
        <position position="114"/>
    </location>
    <ligand>
        <name>ATP</name>
        <dbReference type="ChEBI" id="CHEBI:30616"/>
    </ligand>
</feature>
<keyword evidence="5" id="KW-0418">Kinase</keyword>
<feature type="region of interest" description="Disordered" evidence="8">
    <location>
        <begin position="1"/>
        <end position="73"/>
    </location>
</feature>